<protein>
    <submittedName>
        <fullName evidence="1">Uncharacterized protein</fullName>
    </submittedName>
</protein>
<name>A0A8S9SRN7_BRACR</name>
<gene>
    <name evidence="1" type="ORF">F2Q69_00037752</name>
</gene>
<dbReference type="AlphaFoldDB" id="A0A8S9SRN7"/>
<comment type="caution">
    <text evidence="1">The sequence shown here is derived from an EMBL/GenBank/DDBJ whole genome shotgun (WGS) entry which is preliminary data.</text>
</comment>
<evidence type="ECO:0000313" key="2">
    <source>
        <dbReference type="Proteomes" id="UP000712600"/>
    </source>
</evidence>
<accession>A0A8S9SRN7</accession>
<organism evidence="1 2">
    <name type="scientific">Brassica cretica</name>
    <name type="common">Mustard</name>
    <dbReference type="NCBI Taxonomy" id="69181"/>
    <lineage>
        <taxon>Eukaryota</taxon>
        <taxon>Viridiplantae</taxon>
        <taxon>Streptophyta</taxon>
        <taxon>Embryophyta</taxon>
        <taxon>Tracheophyta</taxon>
        <taxon>Spermatophyta</taxon>
        <taxon>Magnoliopsida</taxon>
        <taxon>eudicotyledons</taxon>
        <taxon>Gunneridae</taxon>
        <taxon>Pentapetalae</taxon>
        <taxon>rosids</taxon>
        <taxon>malvids</taxon>
        <taxon>Brassicales</taxon>
        <taxon>Brassicaceae</taxon>
        <taxon>Brassiceae</taxon>
        <taxon>Brassica</taxon>
    </lineage>
</organism>
<evidence type="ECO:0000313" key="1">
    <source>
        <dbReference type="EMBL" id="KAF3603629.1"/>
    </source>
</evidence>
<reference evidence="1" key="1">
    <citation type="submission" date="2019-12" db="EMBL/GenBank/DDBJ databases">
        <title>Genome sequencing and annotation of Brassica cretica.</title>
        <authorList>
            <person name="Studholme D.J."/>
            <person name="Sarris P."/>
        </authorList>
    </citation>
    <scope>NUCLEOTIDE SEQUENCE</scope>
    <source>
        <strain evidence="1">PFS-109/04</strain>
        <tissue evidence="1">Leaf</tissue>
    </source>
</reference>
<dbReference type="Proteomes" id="UP000712600">
    <property type="component" value="Unassembled WGS sequence"/>
</dbReference>
<proteinExistence type="predicted"/>
<sequence>MSMIRPSSSSEWFEVKLQSGHSLDIRGLKKGVRGGSEVLKRFWIGGLDEEQKGFGFELWPGVKVGEERDRFKEGRGISGEDKEDWTVEKTVSGSWREGWGVSVIITSEPIGALGTMVVGGGVNCGKVGMGGKSVFEEEGRSWFLRRDRSRRRRYIVKAVFDNMAKLVAVGARWKNPWVVDRDFHNLTNLSHKLNDRWERHSEVYLNFYMRESQAYKVFSEIISLLRITY</sequence>
<dbReference type="EMBL" id="QGKX02000004">
    <property type="protein sequence ID" value="KAF3603629.1"/>
    <property type="molecule type" value="Genomic_DNA"/>
</dbReference>